<protein>
    <submittedName>
        <fullName evidence="3">Putative N-acetyltransferase YedL</fullName>
    </submittedName>
</protein>
<dbReference type="InterPro" id="IPR046703">
    <property type="entry name" value="DUF6776"/>
</dbReference>
<dbReference type="EMBL" id="JFZZ01000048">
    <property type="protein sequence ID" value="KAK95813.1"/>
    <property type="molecule type" value="Genomic_DNA"/>
</dbReference>
<gene>
    <name evidence="3" type="ORF">L497_2716</name>
</gene>
<dbReference type="RefSeq" id="WP_005016584.1">
    <property type="nucleotide sequence ID" value="NZ_JFZZ01000048.1"/>
</dbReference>
<evidence type="ECO:0000313" key="3">
    <source>
        <dbReference type="EMBL" id="KAK95813.1"/>
    </source>
</evidence>
<evidence type="ECO:0000256" key="1">
    <source>
        <dbReference type="SAM" id="MobiDB-lite"/>
    </source>
</evidence>
<name>A0A158M6G0_9BORD</name>
<dbReference type="GO" id="GO:0016740">
    <property type="term" value="F:transferase activity"/>
    <property type="evidence" value="ECO:0007669"/>
    <property type="project" value="UniProtKB-KW"/>
</dbReference>
<reference evidence="3 4" key="1">
    <citation type="submission" date="2014-03" db="EMBL/GenBank/DDBJ databases">
        <title>Genome sequence of Bordetella holmseii.</title>
        <authorList>
            <person name="Harvill E."/>
            <person name="Goodfield L.L."/>
            <person name="Ivanov Y."/>
            <person name="Meyer J.A."/>
            <person name="Newth C."/>
            <person name="Cassiday P."/>
            <person name="Tondella M.L."/>
            <person name="Liao P."/>
            <person name="Zimmerman J."/>
            <person name="Meert K."/>
            <person name="Wessel D."/>
            <person name="Berger J."/>
            <person name="Dean J.M."/>
            <person name="Holubkov R."/>
            <person name="Burr J."/>
            <person name="Liu T."/>
            <person name="Brinkac L.M."/>
            <person name="Sanka R."/>
            <person name="Kim M."/>
            <person name="Losada L."/>
        </authorList>
    </citation>
    <scope>NUCLEOTIDE SEQUENCE [LARGE SCALE GENOMIC DNA]</scope>
    <source>
        <strain evidence="3 4">CDC-H585-BH</strain>
    </source>
</reference>
<dbReference type="Pfam" id="PF20567">
    <property type="entry name" value="DUF6776"/>
    <property type="match status" value="1"/>
</dbReference>
<organism evidence="3 4">
    <name type="scientific">Bordetella holmesii CDC-H585-BH</name>
    <dbReference type="NCBI Taxonomy" id="1331206"/>
    <lineage>
        <taxon>Bacteria</taxon>
        <taxon>Pseudomonadati</taxon>
        <taxon>Pseudomonadota</taxon>
        <taxon>Betaproteobacteria</taxon>
        <taxon>Burkholderiales</taxon>
        <taxon>Alcaligenaceae</taxon>
        <taxon>Bordetella</taxon>
    </lineage>
</organism>
<proteinExistence type="predicted"/>
<dbReference type="PATRIC" id="fig|1331206.3.peg.1300"/>
<accession>A0A158M6G0</accession>
<sequence length="241" mass="26949">MGMFGRSQKPVFRPSLYQPGKRSRRLPRWLVLRFIGIALGAGGVLFLQANYGPQRLTVEQSEQLHTELSAANVDRQRLQSQLDDAVAQRDSNKSTHEQLTTDLAQARSRVEALNQELALFQDAVPPDPRGGDIGVRSARFKREPGNLDYQVLVMRDTDTGKPFQGTLELVVDGNYANGKRDRITPEAIPLTLSRYDHAVGKLATPAGFTPRSVTIRVLDAQQRQHAMRIYYVRNADGARVN</sequence>
<dbReference type="Proteomes" id="UP000026682">
    <property type="component" value="Unassembled WGS sequence"/>
</dbReference>
<keyword evidence="2" id="KW-1133">Transmembrane helix</keyword>
<keyword evidence="2" id="KW-0812">Transmembrane</keyword>
<keyword evidence="3" id="KW-0808">Transferase</keyword>
<dbReference type="GeneID" id="93118572"/>
<keyword evidence="2" id="KW-0472">Membrane</keyword>
<comment type="caution">
    <text evidence="3">The sequence shown here is derived from an EMBL/GenBank/DDBJ whole genome shotgun (WGS) entry which is preliminary data.</text>
</comment>
<feature type="region of interest" description="Disordered" evidence="1">
    <location>
        <begin position="79"/>
        <end position="98"/>
    </location>
</feature>
<feature type="compositionally biased region" description="Basic and acidic residues" evidence="1">
    <location>
        <begin position="86"/>
        <end position="96"/>
    </location>
</feature>
<dbReference type="AlphaFoldDB" id="A0A158M6G0"/>
<evidence type="ECO:0000256" key="2">
    <source>
        <dbReference type="SAM" id="Phobius"/>
    </source>
</evidence>
<evidence type="ECO:0000313" key="4">
    <source>
        <dbReference type="Proteomes" id="UP000026682"/>
    </source>
</evidence>
<feature type="transmembrane region" description="Helical" evidence="2">
    <location>
        <begin position="30"/>
        <end position="51"/>
    </location>
</feature>
<dbReference type="STRING" id="35814.BBB42_16495"/>